<dbReference type="Proteomes" id="UP001642464">
    <property type="component" value="Unassembled WGS sequence"/>
</dbReference>
<evidence type="ECO:0000313" key="2">
    <source>
        <dbReference type="Proteomes" id="UP001642464"/>
    </source>
</evidence>
<comment type="caution">
    <text evidence="1">The sequence shown here is derived from an EMBL/GenBank/DDBJ whole genome shotgun (WGS) entry which is preliminary data.</text>
</comment>
<dbReference type="EMBL" id="CAXAMM010021668">
    <property type="protein sequence ID" value="CAK9050373.1"/>
    <property type="molecule type" value="Genomic_DNA"/>
</dbReference>
<sequence length="441" mass="48788">MVKSSDFSHPSVLFWYGGGLNKETKIAPGAVQLVKSAGCQVDEAGTVPTDPEIRWGMLRGSAITSMAQYIRDHWVVNIQKIILNNFRDVGKGWFSIHETNQDTYRQGKLKKLLALDSVDDYCHGLEDPMQGDSLSRGDAAGVPFSNQQALVTSEFVERPRPKAAKSGGSLQLIPPGAPDGDARALPSMVVSRRDDDSVDLLPGSALFLLEIKISEEKTFVYSTSSEAAIELCAEILDMGMMSLGDIPQVEPQIVPQLFKTVVVKQVLNTIDVQTPRDEGAPTPFVKARKAAMLQHLRKALPALEDYIGHFASHEELLQLEPANFVQAKVDGDISTPEAKQCILEQQQKELEVLDSIPESVVIGLYEVSCHEIRKSFAGKHRKIQELLLDMLLTRFRDGAQEIVDGYSGIFSQLRKTPKDIEEVANMREYIATIPAEILKFE</sequence>
<accession>A0ABP0MGY8</accession>
<dbReference type="PANTHER" id="PTHR46961:SF5">
    <property type="entry name" value="DYNEIN AXONEMAL HEAVY CHAIN 1"/>
    <property type="match status" value="1"/>
</dbReference>
<dbReference type="PANTHER" id="PTHR46961">
    <property type="entry name" value="DYNEIN HEAVY CHAIN 1, AXONEMAL-LIKE PROTEIN"/>
    <property type="match status" value="1"/>
</dbReference>
<proteinExistence type="predicted"/>
<reference evidence="1 2" key="1">
    <citation type="submission" date="2024-02" db="EMBL/GenBank/DDBJ databases">
        <authorList>
            <person name="Chen Y."/>
            <person name="Shah S."/>
            <person name="Dougan E. K."/>
            <person name="Thang M."/>
            <person name="Chan C."/>
        </authorList>
    </citation>
    <scope>NUCLEOTIDE SEQUENCE [LARGE SCALE GENOMIC DNA]</scope>
</reference>
<evidence type="ECO:0000313" key="1">
    <source>
        <dbReference type="EMBL" id="CAK9050373.1"/>
    </source>
</evidence>
<keyword evidence="2" id="KW-1185">Reference proteome</keyword>
<organism evidence="1 2">
    <name type="scientific">Durusdinium trenchii</name>
    <dbReference type="NCBI Taxonomy" id="1381693"/>
    <lineage>
        <taxon>Eukaryota</taxon>
        <taxon>Sar</taxon>
        <taxon>Alveolata</taxon>
        <taxon>Dinophyceae</taxon>
        <taxon>Suessiales</taxon>
        <taxon>Symbiodiniaceae</taxon>
        <taxon>Durusdinium</taxon>
    </lineage>
</organism>
<protein>
    <submittedName>
        <fullName evidence="1">Dynein axonemal heavy chain 1 (Axonemal beta dynein heavy chain 1) (Ciliary dynein heavy chain 1) (MDHC7)</fullName>
    </submittedName>
</protein>
<gene>
    <name evidence="1" type="ORF">SCF082_LOCUS27788</name>
</gene>
<name>A0ABP0MGY8_9DINO</name>
<dbReference type="InterPro" id="IPR026983">
    <property type="entry name" value="DHC"/>
</dbReference>